<dbReference type="GeneID" id="61056589"/>
<dbReference type="EMBL" id="QGGH01000011">
    <property type="protein sequence ID" value="PWJ88421.1"/>
    <property type="molecule type" value="Genomic_DNA"/>
</dbReference>
<name>A0A8E3B311_RHILI</name>
<protein>
    <submittedName>
        <fullName evidence="2">Uncharacterized protein</fullName>
    </submittedName>
</protein>
<dbReference type="Proteomes" id="UP000245631">
    <property type="component" value="Unassembled WGS sequence"/>
</dbReference>
<evidence type="ECO:0000313" key="3">
    <source>
        <dbReference type="Proteomes" id="UP000245631"/>
    </source>
</evidence>
<feature type="region of interest" description="Disordered" evidence="1">
    <location>
        <begin position="1"/>
        <end position="37"/>
    </location>
</feature>
<dbReference type="RefSeq" id="WP_146211828.1">
    <property type="nucleotide sequence ID" value="NZ_QGGH01000011.1"/>
</dbReference>
<evidence type="ECO:0000313" key="2">
    <source>
        <dbReference type="EMBL" id="PWJ88421.1"/>
    </source>
</evidence>
<accession>A0A8E3B311</accession>
<dbReference type="AlphaFoldDB" id="A0A8E3B311"/>
<proteinExistence type="predicted"/>
<evidence type="ECO:0000256" key="1">
    <source>
        <dbReference type="SAM" id="MobiDB-lite"/>
    </source>
</evidence>
<gene>
    <name evidence="2" type="ORF">C8D77_111144</name>
</gene>
<reference evidence="2 3" key="1">
    <citation type="submission" date="2018-05" db="EMBL/GenBank/DDBJ databases">
        <title>Genomic Encyclopedia of Type Strains, Phase IV (KMG-IV): sequencing the most valuable type-strain genomes for metagenomic binning, comparative biology and taxonomic classification.</title>
        <authorList>
            <person name="Goeker M."/>
        </authorList>
    </citation>
    <scope>NUCLEOTIDE SEQUENCE [LARGE SCALE GENOMIC DNA]</scope>
    <source>
        <strain evidence="2 3">DSM 2626</strain>
    </source>
</reference>
<sequence>MSLQSDRLRLDPGYDQQGSPLRPKPVGALHNSPNREAKRYPGIIVKRHLKPPCHGGDNGAERVSRAEQVVPNLKFVVPSPVFREEQMHDLGSELQNVVRRAAGPISAGMSIKSQQNSACDNLGYPRGHWRVRRAWYGYADNWTARAVFDLLDRYNRYVRKHGVIADTTAESRVPANDPITILSKVGEQ</sequence>
<feature type="compositionally biased region" description="Basic and acidic residues" evidence="1">
    <location>
        <begin position="1"/>
        <end position="12"/>
    </location>
</feature>
<organism evidence="2 3">
    <name type="scientific">Rhizobium loti</name>
    <name type="common">Mesorhizobium loti</name>
    <dbReference type="NCBI Taxonomy" id="381"/>
    <lineage>
        <taxon>Bacteria</taxon>
        <taxon>Pseudomonadati</taxon>
        <taxon>Pseudomonadota</taxon>
        <taxon>Alphaproteobacteria</taxon>
        <taxon>Hyphomicrobiales</taxon>
        <taxon>Phyllobacteriaceae</taxon>
        <taxon>Mesorhizobium</taxon>
    </lineage>
</organism>
<comment type="caution">
    <text evidence="2">The sequence shown here is derived from an EMBL/GenBank/DDBJ whole genome shotgun (WGS) entry which is preliminary data.</text>
</comment>